<dbReference type="Proteomes" id="UP000247810">
    <property type="component" value="Unassembled WGS sequence"/>
</dbReference>
<name>A0A319DY73_9EURO</name>
<dbReference type="VEuPathDB" id="FungiDB:BO71DRAFT_6260"/>
<proteinExistence type="predicted"/>
<keyword evidence="3" id="KW-1185">Reference proteome</keyword>
<protein>
    <submittedName>
        <fullName evidence="2">Uncharacterized protein</fullName>
    </submittedName>
</protein>
<reference evidence="2 3" key="1">
    <citation type="submission" date="2018-02" db="EMBL/GenBank/DDBJ databases">
        <title>The genomes of Aspergillus section Nigri reveals drivers in fungal speciation.</title>
        <authorList>
            <consortium name="DOE Joint Genome Institute"/>
            <person name="Vesth T.C."/>
            <person name="Nybo J."/>
            <person name="Theobald S."/>
            <person name="Brandl J."/>
            <person name="Frisvad J.C."/>
            <person name="Nielsen K.F."/>
            <person name="Lyhne E.K."/>
            <person name="Kogle M.E."/>
            <person name="Kuo A."/>
            <person name="Riley R."/>
            <person name="Clum A."/>
            <person name="Nolan M."/>
            <person name="Lipzen A."/>
            <person name="Salamov A."/>
            <person name="Henrissat B."/>
            <person name="Wiebenga A."/>
            <person name="De vries R.P."/>
            <person name="Grigoriev I.V."/>
            <person name="Mortensen U.H."/>
            <person name="Andersen M.R."/>
            <person name="Baker S.E."/>
        </authorList>
    </citation>
    <scope>NUCLEOTIDE SEQUENCE [LARGE SCALE GENOMIC DNA]</scope>
    <source>
        <strain evidence="2 3">CBS 707.79</strain>
    </source>
</reference>
<dbReference type="AlphaFoldDB" id="A0A319DY73"/>
<keyword evidence="1" id="KW-0472">Membrane</keyword>
<keyword evidence="1" id="KW-0812">Transmembrane</keyword>
<feature type="transmembrane region" description="Helical" evidence="1">
    <location>
        <begin position="28"/>
        <end position="49"/>
    </location>
</feature>
<evidence type="ECO:0000313" key="2">
    <source>
        <dbReference type="EMBL" id="PYH93168.1"/>
    </source>
</evidence>
<dbReference type="EMBL" id="KZ825898">
    <property type="protein sequence ID" value="PYH93168.1"/>
    <property type="molecule type" value="Genomic_DNA"/>
</dbReference>
<accession>A0A319DY73</accession>
<organism evidence="2 3">
    <name type="scientific">Aspergillus ellipticus CBS 707.79</name>
    <dbReference type="NCBI Taxonomy" id="1448320"/>
    <lineage>
        <taxon>Eukaryota</taxon>
        <taxon>Fungi</taxon>
        <taxon>Dikarya</taxon>
        <taxon>Ascomycota</taxon>
        <taxon>Pezizomycotina</taxon>
        <taxon>Eurotiomycetes</taxon>
        <taxon>Eurotiomycetidae</taxon>
        <taxon>Eurotiales</taxon>
        <taxon>Aspergillaceae</taxon>
        <taxon>Aspergillus</taxon>
        <taxon>Aspergillus subgen. Circumdati</taxon>
    </lineage>
</organism>
<sequence length="139" mass="15350">MVSMNQGSTDIEIAACSMRSSSFSEVGIASAMLNVIWTLIACGGICILAPVSMILRSFQDPLAVGLSFLCRRRFIWMLELGGCIRPNHSQLHISLFCDERSLEHSRGARTPTYRTTCLWSPPAFPPGIARRHLAADRPQ</sequence>
<gene>
    <name evidence="2" type="ORF">BO71DRAFT_6260</name>
</gene>
<evidence type="ECO:0000256" key="1">
    <source>
        <dbReference type="SAM" id="Phobius"/>
    </source>
</evidence>
<evidence type="ECO:0000313" key="3">
    <source>
        <dbReference type="Proteomes" id="UP000247810"/>
    </source>
</evidence>
<keyword evidence="1" id="KW-1133">Transmembrane helix</keyword>